<accession>A0A1M7RBM7</accession>
<sequence length="342" mass="37071">MAGTVVPFRHAQLMAIVYGLFDPRTDALRYIGRTTGTLAARLAGHRGHPPSPAMRRWLDDLRAAGLVPRITPLRDNVPAEELADAELTAIAEHALAGADLLNEAGVATALCALREQRRAAQRTAGWRRLAEELRSAGAGLAAPWPVDYALSPKTWDVVHTLATRPVDSSRYSEEVQRTFRYSEICDWLLRDARPALPPVHHDADLHEEINTCVAGAYEALTAPTPDAVAAYISAVPWLRIVVAPWRGLAQYAGLPHEGSEFASWVTGDPSIQEQLIRLDAVASPLAKRPTRPRGDELDPGGGAGRARGRLRRAALIPLGRAAGHSTPAIGSTFPRSASRMYR</sequence>
<reference evidence="2 3" key="1">
    <citation type="submission" date="2016-11" db="EMBL/GenBank/DDBJ databases">
        <authorList>
            <person name="Jaros S."/>
            <person name="Januszkiewicz K."/>
            <person name="Wedrychowicz H."/>
        </authorList>
    </citation>
    <scope>NUCLEOTIDE SEQUENCE [LARGE SCALE GENOMIC DNA]</scope>
    <source>
        <strain evidence="2 3">DSM 46144</strain>
    </source>
</reference>
<proteinExistence type="predicted"/>
<keyword evidence="3" id="KW-1185">Reference proteome</keyword>
<dbReference type="STRING" id="134849.SAMN05443668_109219"/>
<protein>
    <recommendedName>
        <fullName evidence="4">GIY-YIG nuclease family protein</fullName>
    </recommendedName>
</protein>
<organism evidence="2 3">
    <name type="scientific">Cryptosporangium aurantiacum</name>
    <dbReference type="NCBI Taxonomy" id="134849"/>
    <lineage>
        <taxon>Bacteria</taxon>
        <taxon>Bacillati</taxon>
        <taxon>Actinomycetota</taxon>
        <taxon>Actinomycetes</taxon>
        <taxon>Cryptosporangiales</taxon>
        <taxon>Cryptosporangiaceae</taxon>
        <taxon>Cryptosporangium</taxon>
    </lineage>
</organism>
<evidence type="ECO:0000313" key="3">
    <source>
        <dbReference type="Proteomes" id="UP000184440"/>
    </source>
</evidence>
<feature type="region of interest" description="Disordered" evidence="1">
    <location>
        <begin position="285"/>
        <end position="305"/>
    </location>
</feature>
<evidence type="ECO:0000313" key="2">
    <source>
        <dbReference type="EMBL" id="SHN43539.1"/>
    </source>
</evidence>
<evidence type="ECO:0008006" key="4">
    <source>
        <dbReference type="Google" id="ProtNLM"/>
    </source>
</evidence>
<gene>
    <name evidence="2" type="ORF">SAMN05443668_109219</name>
</gene>
<dbReference type="EMBL" id="FRCS01000009">
    <property type="protein sequence ID" value="SHN43539.1"/>
    <property type="molecule type" value="Genomic_DNA"/>
</dbReference>
<name>A0A1M7RBM7_9ACTN</name>
<evidence type="ECO:0000256" key="1">
    <source>
        <dbReference type="SAM" id="MobiDB-lite"/>
    </source>
</evidence>
<dbReference type="Proteomes" id="UP000184440">
    <property type="component" value="Unassembled WGS sequence"/>
</dbReference>
<dbReference type="AlphaFoldDB" id="A0A1M7RBM7"/>